<feature type="non-terminal residue" evidence="2">
    <location>
        <position position="89"/>
    </location>
</feature>
<gene>
    <name evidence="2" type="ORF">XENOCAPTIV_017836</name>
</gene>
<protein>
    <submittedName>
        <fullName evidence="2">Uncharacterized protein</fullName>
    </submittedName>
</protein>
<dbReference type="Proteomes" id="UP001434883">
    <property type="component" value="Unassembled WGS sequence"/>
</dbReference>
<name>A0ABV0R9B4_9TELE</name>
<reference evidence="2 3" key="1">
    <citation type="submission" date="2021-06" db="EMBL/GenBank/DDBJ databases">
        <authorList>
            <person name="Palmer J.M."/>
        </authorList>
    </citation>
    <scope>NUCLEOTIDE SEQUENCE [LARGE SCALE GENOMIC DNA]</scope>
    <source>
        <strain evidence="2 3">XC_2019</strain>
        <tissue evidence="2">Muscle</tissue>
    </source>
</reference>
<organism evidence="2 3">
    <name type="scientific">Xenoophorus captivus</name>
    <dbReference type="NCBI Taxonomy" id="1517983"/>
    <lineage>
        <taxon>Eukaryota</taxon>
        <taxon>Metazoa</taxon>
        <taxon>Chordata</taxon>
        <taxon>Craniata</taxon>
        <taxon>Vertebrata</taxon>
        <taxon>Euteleostomi</taxon>
        <taxon>Actinopterygii</taxon>
        <taxon>Neopterygii</taxon>
        <taxon>Teleostei</taxon>
        <taxon>Neoteleostei</taxon>
        <taxon>Acanthomorphata</taxon>
        <taxon>Ovalentaria</taxon>
        <taxon>Atherinomorphae</taxon>
        <taxon>Cyprinodontiformes</taxon>
        <taxon>Goodeidae</taxon>
        <taxon>Xenoophorus</taxon>
    </lineage>
</organism>
<evidence type="ECO:0000256" key="1">
    <source>
        <dbReference type="SAM" id="MobiDB-lite"/>
    </source>
</evidence>
<proteinExistence type="predicted"/>
<evidence type="ECO:0000313" key="2">
    <source>
        <dbReference type="EMBL" id="MEQ2204739.1"/>
    </source>
</evidence>
<feature type="region of interest" description="Disordered" evidence="1">
    <location>
        <begin position="1"/>
        <end position="49"/>
    </location>
</feature>
<evidence type="ECO:0000313" key="3">
    <source>
        <dbReference type="Proteomes" id="UP001434883"/>
    </source>
</evidence>
<feature type="non-terminal residue" evidence="2">
    <location>
        <position position="1"/>
    </location>
</feature>
<dbReference type="EMBL" id="JAHRIN010037336">
    <property type="protein sequence ID" value="MEQ2204739.1"/>
    <property type="molecule type" value="Genomic_DNA"/>
</dbReference>
<keyword evidence="3" id="KW-1185">Reference proteome</keyword>
<accession>A0ABV0R9B4</accession>
<sequence>RNTSGPRQAKEECLDDQSLTGSAAGQRLRQPVLPKKAEDGQGVQTESDAGNTFRRHLACGFHRRPGRRLLADQGHHVRWCLGRRAVSLQ</sequence>
<comment type="caution">
    <text evidence="2">The sequence shown here is derived from an EMBL/GenBank/DDBJ whole genome shotgun (WGS) entry which is preliminary data.</text>
</comment>